<dbReference type="PANTHER" id="PTHR33594">
    <property type="entry name" value="SUPERFAMILY HYDROLASE, PUTATIVE (AFU_ORTHOLOGUE AFUA_1G03035)-RELATED"/>
    <property type="match status" value="1"/>
</dbReference>
<dbReference type="Pfam" id="PF01966">
    <property type="entry name" value="HD"/>
    <property type="match status" value="1"/>
</dbReference>
<reference evidence="2" key="1">
    <citation type="submission" date="2018-06" db="EMBL/GenBank/DDBJ databases">
        <authorList>
            <person name="Zhirakovskaya E."/>
        </authorList>
    </citation>
    <scope>NUCLEOTIDE SEQUENCE</scope>
</reference>
<dbReference type="AlphaFoldDB" id="A0A3B0UL79"/>
<dbReference type="Gene3D" id="1.10.3210.50">
    <property type="match status" value="1"/>
</dbReference>
<dbReference type="SUPFAM" id="SSF109604">
    <property type="entry name" value="HD-domain/PDEase-like"/>
    <property type="match status" value="1"/>
</dbReference>
<dbReference type="InterPro" id="IPR006675">
    <property type="entry name" value="HDIG_dom"/>
</dbReference>
<accession>A0A3B0UL79</accession>
<dbReference type="PANTHER" id="PTHR33594:SF1">
    <property type="entry name" value="HD_PDEASE DOMAIN-CONTAINING PROTEIN"/>
    <property type="match status" value="1"/>
</dbReference>
<feature type="domain" description="HD" evidence="1">
    <location>
        <begin position="23"/>
        <end position="129"/>
    </location>
</feature>
<dbReference type="NCBIfam" id="TIGR00277">
    <property type="entry name" value="HDIG"/>
    <property type="match status" value="1"/>
</dbReference>
<protein>
    <recommendedName>
        <fullName evidence="1">HD domain-containing protein</fullName>
    </recommendedName>
</protein>
<dbReference type="CDD" id="cd00077">
    <property type="entry name" value="HDc"/>
    <property type="match status" value="1"/>
</dbReference>
<gene>
    <name evidence="2" type="ORF">MNBD_CPR01-244</name>
</gene>
<sequence>MDEKIEKIKEIVEKELAYCSAHNFDHVMRVYNLALHLAKNENVDLDVIKTAALLHDIGGKKEVDDPTGKTDHAIESAKMAESILNNLGYSKNKIKHIQDCIISHRYRTENKPQTKEAKIVFDADKLETVGAIGIARVFIWVGRNNAHLYKKVDIDEYVKENLGGKINGRIQDKTKHSPQINWETKDKHILNYLYTDSAKQVAKERMIFSENFFKRLENEINGKL</sequence>
<dbReference type="PROSITE" id="PS51831">
    <property type="entry name" value="HD"/>
    <property type="match status" value="1"/>
</dbReference>
<evidence type="ECO:0000259" key="1">
    <source>
        <dbReference type="PROSITE" id="PS51831"/>
    </source>
</evidence>
<organism evidence="2">
    <name type="scientific">hydrothermal vent metagenome</name>
    <dbReference type="NCBI Taxonomy" id="652676"/>
    <lineage>
        <taxon>unclassified sequences</taxon>
        <taxon>metagenomes</taxon>
        <taxon>ecological metagenomes</taxon>
    </lineage>
</organism>
<name>A0A3B0UL79_9ZZZZ</name>
<dbReference type="InterPro" id="IPR006674">
    <property type="entry name" value="HD_domain"/>
</dbReference>
<dbReference type="SMART" id="SM00471">
    <property type="entry name" value="HDc"/>
    <property type="match status" value="1"/>
</dbReference>
<proteinExistence type="predicted"/>
<dbReference type="InterPro" id="IPR003607">
    <property type="entry name" value="HD/PDEase_dom"/>
</dbReference>
<evidence type="ECO:0000313" key="2">
    <source>
        <dbReference type="EMBL" id="VAW31901.1"/>
    </source>
</evidence>
<dbReference type="EMBL" id="UOEV01000005">
    <property type="protein sequence ID" value="VAW31901.1"/>
    <property type="molecule type" value="Genomic_DNA"/>
</dbReference>